<dbReference type="Gene3D" id="2.120.10.30">
    <property type="entry name" value="TolB, C-terminal domain"/>
    <property type="match status" value="1"/>
</dbReference>
<dbReference type="InterPro" id="IPR029058">
    <property type="entry name" value="AB_hydrolase_fold"/>
</dbReference>
<dbReference type="InterPro" id="IPR011659">
    <property type="entry name" value="WD40"/>
</dbReference>
<reference evidence="5" key="1">
    <citation type="submission" date="2018-12" db="EMBL/GenBank/DDBJ databases">
        <title>Tengunoibacter tsumagoiensis gen. nov., sp. nov., Dictyobacter kobayashii sp. nov., D. alpinus sp. nov., and D. joshuensis sp. nov. and description of Dictyobacteraceae fam. nov. within the order Ktedonobacterales isolated from Tengu-no-mugimeshi.</title>
        <authorList>
            <person name="Wang C.M."/>
            <person name="Zheng Y."/>
            <person name="Sakai Y."/>
            <person name="Toyoda A."/>
            <person name="Minakuchi Y."/>
            <person name="Abe K."/>
            <person name="Yokota A."/>
            <person name="Yabe S."/>
        </authorList>
    </citation>
    <scope>NUCLEOTIDE SEQUENCE [LARGE SCALE GENOMIC DNA]</scope>
    <source>
        <strain evidence="5">S-27</strain>
    </source>
</reference>
<evidence type="ECO:0000313" key="4">
    <source>
        <dbReference type="EMBL" id="GCE08606.1"/>
    </source>
</evidence>
<gene>
    <name evidence="4" type="ORF">KDAU_59350</name>
</gene>
<dbReference type="Gene3D" id="2.120.10.60">
    <property type="entry name" value="Tricorn protease N-terminal domain"/>
    <property type="match status" value="1"/>
</dbReference>
<feature type="domain" description="Peptidase S9 prolyl oligopeptidase catalytic" evidence="3">
    <location>
        <begin position="434"/>
        <end position="633"/>
    </location>
</feature>
<dbReference type="Pfam" id="PF07676">
    <property type="entry name" value="PD40"/>
    <property type="match status" value="2"/>
</dbReference>
<dbReference type="SUPFAM" id="SSF82171">
    <property type="entry name" value="DPP6 N-terminal domain-like"/>
    <property type="match status" value="1"/>
</dbReference>
<dbReference type="Gene3D" id="3.40.50.1820">
    <property type="entry name" value="alpha/beta hydrolase"/>
    <property type="match status" value="1"/>
</dbReference>
<keyword evidence="2" id="KW-0720">Serine protease</keyword>
<dbReference type="EMBL" id="BIFQ01000002">
    <property type="protein sequence ID" value="GCE08606.1"/>
    <property type="molecule type" value="Genomic_DNA"/>
</dbReference>
<evidence type="ECO:0000313" key="5">
    <source>
        <dbReference type="Proteomes" id="UP000287224"/>
    </source>
</evidence>
<dbReference type="OrthoDB" id="108903at2"/>
<organism evidence="4 5">
    <name type="scientific">Dictyobacter aurantiacus</name>
    <dbReference type="NCBI Taxonomy" id="1936993"/>
    <lineage>
        <taxon>Bacteria</taxon>
        <taxon>Bacillati</taxon>
        <taxon>Chloroflexota</taxon>
        <taxon>Ktedonobacteria</taxon>
        <taxon>Ktedonobacterales</taxon>
        <taxon>Dictyobacteraceae</taxon>
        <taxon>Dictyobacter</taxon>
    </lineage>
</organism>
<evidence type="ECO:0000256" key="1">
    <source>
        <dbReference type="ARBA" id="ARBA00022801"/>
    </source>
</evidence>
<dbReference type="PANTHER" id="PTHR42776">
    <property type="entry name" value="SERINE PEPTIDASE S9 FAMILY MEMBER"/>
    <property type="match status" value="1"/>
</dbReference>
<dbReference type="AlphaFoldDB" id="A0A401ZPC6"/>
<dbReference type="Pfam" id="PF00326">
    <property type="entry name" value="Peptidase_S9"/>
    <property type="match status" value="1"/>
</dbReference>
<comment type="caution">
    <text evidence="4">The sequence shown here is derived from an EMBL/GenBank/DDBJ whole genome shotgun (WGS) entry which is preliminary data.</text>
</comment>
<dbReference type="GO" id="GO:0004252">
    <property type="term" value="F:serine-type endopeptidase activity"/>
    <property type="evidence" value="ECO:0007669"/>
    <property type="project" value="TreeGrafter"/>
</dbReference>
<dbReference type="InterPro" id="IPR011042">
    <property type="entry name" value="6-blade_b-propeller_TolB-like"/>
</dbReference>
<dbReference type="GO" id="GO:0006508">
    <property type="term" value="P:proteolysis"/>
    <property type="evidence" value="ECO:0007669"/>
    <property type="project" value="InterPro"/>
</dbReference>
<name>A0A401ZPC6_9CHLR</name>
<proteinExistence type="predicted"/>
<evidence type="ECO:0000256" key="2">
    <source>
        <dbReference type="ARBA" id="ARBA00022825"/>
    </source>
</evidence>
<keyword evidence="5" id="KW-1185">Reference proteome</keyword>
<sequence length="634" mass="70368">MSVFYQSTPRVPVTYENYLHLRYPSDPVISPDGKQAAFVVMMREPDSTKWRRRIWLTSTSDGEPCQWTREERNEREPRWSPDGTQLAFVGEENGKFQLFVRSLDSEHSRRVCTLPGGVSDISWSPDGKRLAFISPDQQEKTSDPIVLGPGPVRRLWTVQVESDQPAPVTPDGVSVWEYRWSPAGQSFALYFSYGSDETDWYNGQVGIVSTLGGMVGQITQLTRQASSLAWSPDSQQIAYISGEWSDPDQGGGDIYVVPAVGGEPRNLTPGIDASPNWCRWLPDGERLLFLAIHGVTCQLGIVHTLDGTVDILDQDFTVDVYSARLAVSDDLRQCVTVHSTSQQPPDVWHGELINGEAHNKEIRWRRLSRLNTLAEETFALSPNRRLRYPGADAWLIDALFTPPLNYQGEGLPPLYVDVHGGPSGASLDSWYPSAQILASAGYAVLRPNMRGSWGHGVAFADAVLGDMGGKDFQDIIHGIDFLIEQGLVDAGRIAIGGWSNGGFLSAWAITQTGRFKAAMVGAGITDWHNMHAQTNIANADVRLLKANPLENPDAYRRCSPLTYAGNVTTPTLIVHGENDPAVPVAQAYAFYRALREVEVPVECVIYPREGHGLSEPEHNRDYYKRLLAWLDRYV</sequence>
<dbReference type="Proteomes" id="UP000287224">
    <property type="component" value="Unassembled WGS sequence"/>
</dbReference>
<keyword evidence="1" id="KW-0378">Hydrolase</keyword>
<dbReference type="PANTHER" id="PTHR42776:SF27">
    <property type="entry name" value="DIPEPTIDYL PEPTIDASE FAMILY MEMBER 6"/>
    <property type="match status" value="1"/>
</dbReference>
<dbReference type="RefSeq" id="WP_126601122.1">
    <property type="nucleotide sequence ID" value="NZ_BIFQ01000002.1"/>
</dbReference>
<protein>
    <submittedName>
        <fullName evidence="4">Peptidase</fullName>
    </submittedName>
</protein>
<accession>A0A401ZPC6</accession>
<dbReference type="SUPFAM" id="SSF53474">
    <property type="entry name" value="alpha/beta-Hydrolases"/>
    <property type="match status" value="1"/>
</dbReference>
<evidence type="ECO:0000259" key="3">
    <source>
        <dbReference type="Pfam" id="PF00326"/>
    </source>
</evidence>
<keyword evidence="2" id="KW-0645">Protease</keyword>
<dbReference type="InterPro" id="IPR001375">
    <property type="entry name" value="Peptidase_S9_cat"/>
</dbReference>